<dbReference type="RefSeq" id="XP_008865875.1">
    <property type="nucleotide sequence ID" value="XM_008867653.1"/>
</dbReference>
<reference evidence="1" key="1">
    <citation type="submission" date="2013-12" db="EMBL/GenBank/DDBJ databases">
        <title>The Genome Sequence of Aphanomyces invadans NJM9701.</title>
        <authorList>
            <consortium name="The Broad Institute Genomics Platform"/>
            <person name="Russ C."/>
            <person name="Tyler B."/>
            <person name="van West P."/>
            <person name="Dieguez-Uribeondo J."/>
            <person name="Young S.K."/>
            <person name="Zeng Q."/>
            <person name="Gargeya S."/>
            <person name="Fitzgerald M."/>
            <person name="Abouelleil A."/>
            <person name="Alvarado L."/>
            <person name="Chapman S.B."/>
            <person name="Gainer-Dewar J."/>
            <person name="Goldberg J."/>
            <person name="Griggs A."/>
            <person name="Gujja S."/>
            <person name="Hansen M."/>
            <person name="Howarth C."/>
            <person name="Imamovic A."/>
            <person name="Ireland A."/>
            <person name="Larimer J."/>
            <person name="McCowan C."/>
            <person name="Murphy C."/>
            <person name="Pearson M."/>
            <person name="Poon T.W."/>
            <person name="Priest M."/>
            <person name="Roberts A."/>
            <person name="Saif S."/>
            <person name="Shea T."/>
            <person name="Sykes S."/>
            <person name="Wortman J."/>
            <person name="Nusbaum C."/>
            <person name="Birren B."/>
        </authorList>
    </citation>
    <scope>NUCLEOTIDE SEQUENCE [LARGE SCALE GENOMIC DNA]</scope>
    <source>
        <strain evidence="1">NJM9701</strain>
    </source>
</reference>
<evidence type="ECO:0000313" key="1">
    <source>
        <dbReference type="EMBL" id="ETW06098.1"/>
    </source>
</evidence>
<dbReference type="EMBL" id="KI913956">
    <property type="protein sequence ID" value="ETW06098.1"/>
    <property type="molecule type" value="Genomic_DNA"/>
</dbReference>
<accession>A0A024UKF2</accession>
<protein>
    <submittedName>
        <fullName evidence="1">Uncharacterized protein</fullName>
    </submittedName>
</protein>
<organism evidence="1">
    <name type="scientific">Aphanomyces invadans</name>
    <dbReference type="NCBI Taxonomy" id="157072"/>
    <lineage>
        <taxon>Eukaryota</taxon>
        <taxon>Sar</taxon>
        <taxon>Stramenopiles</taxon>
        <taxon>Oomycota</taxon>
        <taxon>Saprolegniomycetes</taxon>
        <taxon>Saprolegniales</taxon>
        <taxon>Verrucalvaceae</taxon>
        <taxon>Aphanomyces</taxon>
    </lineage>
</organism>
<dbReference type="VEuPathDB" id="FungiDB:H310_03692"/>
<dbReference type="GeneID" id="20080742"/>
<proteinExistence type="predicted"/>
<sequence>MASHRAHVRGDIVRIHNTNGLLLNLGQVEQLTIELIDFVGFQRDLGVGAGNVAHDGFPAGGQASQPFLRLSLTCRLNKLSRVVQCLTLLLSDAYLRHTFFKRPRRHLASHVGRPRCRDAV</sequence>
<dbReference type="AlphaFoldDB" id="A0A024UKF2"/>
<gene>
    <name evidence="1" type="ORF">H310_03692</name>
</gene>
<name>A0A024UKF2_9STRA</name>